<dbReference type="STRING" id="857967.G0QIS0"/>
<evidence type="ECO:0000256" key="3">
    <source>
        <dbReference type="ARBA" id="ARBA00022692"/>
    </source>
</evidence>
<dbReference type="InterPro" id="IPR006977">
    <property type="entry name" value="Yip1_dom"/>
</dbReference>
<evidence type="ECO:0000256" key="2">
    <source>
        <dbReference type="ARBA" id="ARBA00010596"/>
    </source>
</evidence>
<reference evidence="8 9" key="1">
    <citation type="submission" date="2011-07" db="EMBL/GenBank/DDBJ databases">
        <authorList>
            <person name="Coyne R."/>
            <person name="Brami D."/>
            <person name="Johnson J."/>
            <person name="Hostetler J."/>
            <person name="Hannick L."/>
            <person name="Clark T."/>
            <person name="Cassidy-Hanley D."/>
            <person name="Inman J."/>
        </authorList>
    </citation>
    <scope>NUCLEOTIDE SEQUENCE [LARGE SCALE GENOMIC DNA]</scope>
    <source>
        <strain evidence="8 9">G5</strain>
    </source>
</reference>
<dbReference type="GO" id="GO:0016192">
    <property type="term" value="P:vesicle-mediated transport"/>
    <property type="evidence" value="ECO:0007669"/>
    <property type="project" value="InterPro"/>
</dbReference>
<dbReference type="InParanoid" id="G0QIS0"/>
<dbReference type="GO" id="GO:0016491">
    <property type="term" value="F:oxidoreductase activity"/>
    <property type="evidence" value="ECO:0007669"/>
    <property type="project" value="UniProtKB-KW"/>
</dbReference>
<dbReference type="EMBL" id="GL983042">
    <property type="protein sequence ID" value="EGR34899.1"/>
    <property type="molecule type" value="Genomic_DNA"/>
</dbReference>
<keyword evidence="8" id="KW-0560">Oxidoreductase</keyword>
<sequence>MISNNNLSELKSGNSPMKSNLNLTEQNKVDGASIYYTLDEQVNILLWCNEKSNMTILPCKNNFFEIENPELYGPLWIYITLIFCLYASGNLSLYLQVNKQDFQFKFSYLKIAFTLVLMYAILVPSFVATLMKIFGNNGLSFFQTYCIYGYSLFVFIPVSILSVIPYTIVQICLFSYAVLASILFLINNFYKEINKLVQQEGQTSKKVIVLFTIISLQVVTMVLYKLYFFKQIYSSSSTDQKILFFWQEEDTQSQVQKKFLEHIHFGNH</sequence>
<feature type="domain" description="Yip1" evidence="7">
    <location>
        <begin position="63"/>
        <end position="193"/>
    </location>
</feature>
<evidence type="ECO:0000313" key="8">
    <source>
        <dbReference type="EMBL" id="EGR34899.1"/>
    </source>
</evidence>
<feature type="transmembrane region" description="Helical" evidence="6">
    <location>
        <begin position="168"/>
        <end position="187"/>
    </location>
</feature>
<dbReference type="PANTHER" id="PTHR12822:SF2">
    <property type="entry name" value="PROTEIN YIPF"/>
    <property type="match status" value="1"/>
</dbReference>
<dbReference type="Pfam" id="PF04893">
    <property type="entry name" value="Yip1"/>
    <property type="match status" value="1"/>
</dbReference>
<dbReference type="eggNOG" id="KOG3114">
    <property type="taxonomic scope" value="Eukaryota"/>
</dbReference>
<dbReference type="RefSeq" id="XP_004040203.1">
    <property type="nucleotide sequence ID" value="XM_004040155.1"/>
</dbReference>
<name>G0QIS0_ICHMU</name>
<dbReference type="PANTHER" id="PTHR12822">
    <property type="entry name" value="PROTEIN YIPF"/>
    <property type="match status" value="1"/>
</dbReference>
<feature type="transmembrane region" description="Helical" evidence="6">
    <location>
        <begin position="107"/>
        <end position="130"/>
    </location>
</feature>
<feature type="transmembrane region" description="Helical" evidence="6">
    <location>
        <begin position="75"/>
        <end position="95"/>
    </location>
</feature>
<comment type="subcellular location">
    <subcellularLocation>
        <location evidence="6">Golgi apparatus membrane</location>
        <topology evidence="6">Multi-pass membrane protein</topology>
    </subcellularLocation>
    <subcellularLocation>
        <location evidence="1">Membrane</location>
        <topology evidence="1">Multi-pass membrane protein</topology>
    </subcellularLocation>
</comment>
<dbReference type="AlphaFoldDB" id="G0QIS0"/>
<accession>G0QIS0</accession>
<evidence type="ECO:0000256" key="5">
    <source>
        <dbReference type="ARBA" id="ARBA00023136"/>
    </source>
</evidence>
<keyword evidence="3 6" id="KW-0812">Transmembrane</keyword>
<comment type="similarity">
    <text evidence="2 6">Belongs to the YIP1 family.</text>
</comment>
<dbReference type="GO" id="GO:0000139">
    <property type="term" value="C:Golgi membrane"/>
    <property type="evidence" value="ECO:0007669"/>
    <property type="project" value="UniProtKB-SubCell"/>
</dbReference>
<keyword evidence="5 6" id="KW-0472">Membrane</keyword>
<proteinExistence type="inferred from homology"/>
<dbReference type="GeneID" id="14911078"/>
<evidence type="ECO:0000256" key="1">
    <source>
        <dbReference type="ARBA" id="ARBA00004141"/>
    </source>
</evidence>
<dbReference type="Proteomes" id="UP000008983">
    <property type="component" value="Unassembled WGS sequence"/>
</dbReference>
<feature type="transmembrane region" description="Helical" evidence="6">
    <location>
        <begin position="207"/>
        <end position="227"/>
    </location>
</feature>
<organism evidence="8 9">
    <name type="scientific">Ichthyophthirius multifiliis</name>
    <name type="common">White spot disease agent</name>
    <name type="synonym">Ich</name>
    <dbReference type="NCBI Taxonomy" id="5932"/>
    <lineage>
        <taxon>Eukaryota</taxon>
        <taxon>Sar</taxon>
        <taxon>Alveolata</taxon>
        <taxon>Ciliophora</taxon>
        <taxon>Intramacronucleata</taxon>
        <taxon>Oligohymenophorea</taxon>
        <taxon>Hymenostomatida</taxon>
        <taxon>Ophryoglenina</taxon>
        <taxon>Ichthyophthirius</taxon>
    </lineage>
</organism>
<evidence type="ECO:0000256" key="4">
    <source>
        <dbReference type="ARBA" id="ARBA00022989"/>
    </source>
</evidence>
<dbReference type="GO" id="GO:0031267">
    <property type="term" value="F:small GTPase binding"/>
    <property type="evidence" value="ECO:0007669"/>
    <property type="project" value="InterPro"/>
</dbReference>
<keyword evidence="9" id="KW-1185">Reference proteome</keyword>
<dbReference type="OMA" id="RCSILSW"/>
<feature type="transmembrane region" description="Helical" evidence="6">
    <location>
        <begin position="142"/>
        <end position="161"/>
    </location>
</feature>
<dbReference type="OrthoDB" id="10256463at2759"/>
<protein>
    <recommendedName>
        <fullName evidence="6">Protein YIPF</fullName>
    </recommendedName>
</protein>
<keyword evidence="4 6" id="KW-1133">Transmembrane helix</keyword>
<evidence type="ECO:0000256" key="6">
    <source>
        <dbReference type="RuleBase" id="RU361264"/>
    </source>
</evidence>
<dbReference type="InterPro" id="IPR039765">
    <property type="entry name" value="Yip5/YIPF1/YIPF2"/>
</dbReference>
<evidence type="ECO:0000259" key="7">
    <source>
        <dbReference type="Pfam" id="PF04893"/>
    </source>
</evidence>
<gene>
    <name evidence="8" type="ORF">IMG5_001280</name>
</gene>
<evidence type="ECO:0000313" key="9">
    <source>
        <dbReference type="Proteomes" id="UP000008983"/>
    </source>
</evidence>